<dbReference type="AlphaFoldDB" id="A0A9P6JUI4"/>
<comment type="caution">
    <text evidence="1">The sequence shown here is derived from an EMBL/GenBank/DDBJ whole genome shotgun (WGS) entry which is preliminary data.</text>
</comment>
<accession>A0A9P6JUI4</accession>
<sequence>MLARSQNRAAVAGSVFDNCCSQAQLVRVNFQFSCSRRVLQPTNRVRSSCSQQMRLSKTSRDTFASPKVKRAAKSCMTPRLNIPRTLARPTSSDIELEALKKDFAELSGVPDGFVREMVPSMAQSMVAGIERTRIIPTNNTVNPTELRVVFYDSESESVMAPTHILDLSSSSKASSSRQAFLIHQLPFAANCSKFPSMPASSAATPAGNKTSTATLPVVRASVPSPETFSLFQMYLYTKDASALRAALLPIDWSSSMEKVVNRAVVIKGLWSNACVLGTLDNEEMWDVIDECWSVVCGVIEKTTSR</sequence>
<dbReference type="EMBL" id="MU157830">
    <property type="protein sequence ID" value="KAF9532894.1"/>
    <property type="molecule type" value="Genomic_DNA"/>
</dbReference>
<dbReference type="Proteomes" id="UP000807306">
    <property type="component" value="Unassembled WGS sequence"/>
</dbReference>
<reference evidence="1" key="1">
    <citation type="submission" date="2020-11" db="EMBL/GenBank/DDBJ databases">
        <authorList>
            <consortium name="DOE Joint Genome Institute"/>
            <person name="Ahrendt S."/>
            <person name="Riley R."/>
            <person name="Andreopoulos W."/>
            <person name="Labutti K."/>
            <person name="Pangilinan J."/>
            <person name="Ruiz-Duenas F.J."/>
            <person name="Barrasa J.M."/>
            <person name="Sanchez-Garcia M."/>
            <person name="Camarero S."/>
            <person name="Miyauchi S."/>
            <person name="Serrano A."/>
            <person name="Linde D."/>
            <person name="Babiker R."/>
            <person name="Drula E."/>
            <person name="Ayuso-Fernandez I."/>
            <person name="Pacheco R."/>
            <person name="Padilla G."/>
            <person name="Ferreira P."/>
            <person name="Barriuso J."/>
            <person name="Kellner H."/>
            <person name="Castanera R."/>
            <person name="Alfaro M."/>
            <person name="Ramirez L."/>
            <person name="Pisabarro A.G."/>
            <person name="Kuo A."/>
            <person name="Tritt A."/>
            <person name="Lipzen A."/>
            <person name="He G."/>
            <person name="Yan M."/>
            <person name="Ng V."/>
            <person name="Cullen D."/>
            <person name="Martin F."/>
            <person name="Rosso M.-N."/>
            <person name="Henrissat B."/>
            <person name="Hibbett D."/>
            <person name="Martinez A.T."/>
            <person name="Grigoriev I.V."/>
        </authorList>
    </citation>
    <scope>NUCLEOTIDE SEQUENCE</scope>
    <source>
        <strain evidence="1">CBS 506.95</strain>
    </source>
</reference>
<proteinExistence type="predicted"/>
<evidence type="ECO:0000313" key="2">
    <source>
        <dbReference type="Proteomes" id="UP000807306"/>
    </source>
</evidence>
<keyword evidence="2" id="KW-1185">Reference proteome</keyword>
<gene>
    <name evidence="1" type="ORF">CPB83DRAFT_846557</name>
</gene>
<evidence type="ECO:0000313" key="1">
    <source>
        <dbReference type="EMBL" id="KAF9532894.1"/>
    </source>
</evidence>
<organism evidence="1 2">
    <name type="scientific">Crepidotus variabilis</name>
    <dbReference type="NCBI Taxonomy" id="179855"/>
    <lineage>
        <taxon>Eukaryota</taxon>
        <taxon>Fungi</taxon>
        <taxon>Dikarya</taxon>
        <taxon>Basidiomycota</taxon>
        <taxon>Agaricomycotina</taxon>
        <taxon>Agaricomycetes</taxon>
        <taxon>Agaricomycetidae</taxon>
        <taxon>Agaricales</taxon>
        <taxon>Agaricineae</taxon>
        <taxon>Crepidotaceae</taxon>
        <taxon>Crepidotus</taxon>
    </lineage>
</organism>
<name>A0A9P6JUI4_9AGAR</name>
<protein>
    <submittedName>
        <fullName evidence="1">Uncharacterized protein</fullName>
    </submittedName>
</protein>
<dbReference type="OrthoDB" id="2570975at2759"/>